<dbReference type="InterPro" id="IPR021937">
    <property type="entry name" value="DUF3551"/>
</dbReference>
<evidence type="ECO:0000313" key="3">
    <source>
        <dbReference type="Proteomes" id="UP000190675"/>
    </source>
</evidence>
<sequence length="65" mass="6945">MRQLILVAAAIVATLGLTALATPGNAQGGKWCSNIHHTLNCMYATHEQCRASVSGRAGTCVRRHR</sequence>
<evidence type="ECO:0000313" key="2">
    <source>
        <dbReference type="EMBL" id="SHH01780.1"/>
    </source>
</evidence>
<dbReference type="AlphaFoldDB" id="A0A1M5PJ21"/>
<dbReference type="OrthoDB" id="8255915at2"/>
<dbReference type="EMBL" id="LT670818">
    <property type="protein sequence ID" value="SHH01780.1"/>
    <property type="molecule type" value="Genomic_DNA"/>
</dbReference>
<feature type="signal peptide" evidence="1">
    <location>
        <begin position="1"/>
        <end position="21"/>
    </location>
</feature>
<organism evidence="2 3">
    <name type="scientific">Bradyrhizobium erythrophlei</name>
    <dbReference type="NCBI Taxonomy" id="1437360"/>
    <lineage>
        <taxon>Bacteria</taxon>
        <taxon>Pseudomonadati</taxon>
        <taxon>Pseudomonadota</taxon>
        <taxon>Alphaproteobacteria</taxon>
        <taxon>Hyphomicrobiales</taxon>
        <taxon>Nitrobacteraceae</taxon>
        <taxon>Bradyrhizobium</taxon>
    </lineage>
</organism>
<name>A0A1M5PJ21_9BRAD</name>
<accession>A0A1M5PJ21</accession>
<dbReference type="Pfam" id="PF12071">
    <property type="entry name" value="DUF3551"/>
    <property type="match status" value="1"/>
</dbReference>
<evidence type="ECO:0008006" key="4">
    <source>
        <dbReference type="Google" id="ProtNLM"/>
    </source>
</evidence>
<protein>
    <recommendedName>
        <fullName evidence="4">DUF3551 domain-containing protein</fullName>
    </recommendedName>
</protein>
<evidence type="ECO:0000256" key="1">
    <source>
        <dbReference type="SAM" id="SignalP"/>
    </source>
</evidence>
<reference evidence="2 3" key="1">
    <citation type="submission" date="2016-11" db="EMBL/GenBank/DDBJ databases">
        <authorList>
            <person name="Jaros S."/>
            <person name="Januszkiewicz K."/>
            <person name="Wedrychowicz H."/>
        </authorList>
    </citation>
    <scope>NUCLEOTIDE SEQUENCE [LARGE SCALE GENOMIC DNA]</scope>
    <source>
        <strain evidence="2 3">GAS242</strain>
    </source>
</reference>
<gene>
    <name evidence="2" type="ORF">SAMN05444169_5283</name>
</gene>
<feature type="chain" id="PRO_5012793473" description="DUF3551 domain-containing protein" evidence="1">
    <location>
        <begin position="22"/>
        <end position="65"/>
    </location>
</feature>
<proteinExistence type="predicted"/>
<keyword evidence="1" id="KW-0732">Signal</keyword>
<dbReference type="Proteomes" id="UP000190675">
    <property type="component" value="Chromosome I"/>
</dbReference>
<dbReference type="RefSeq" id="WP_079568465.1">
    <property type="nucleotide sequence ID" value="NZ_LT670818.1"/>
</dbReference>